<comment type="caution">
    <text evidence="1">The sequence shown here is derived from an EMBL/GenBank/DDBJ whole genome shotgun (WGS) entry which is preliminary data.</text>
</comment>
<gene>
    <name evidence="1" type="ORF">NYG85_04040</name>
</gene>
<keyword evidence="2" id="KW-1185">Reference proteome</keyword>
<reference evidence="1" key="2">
    <citation type="journal article" date="2023" name="Microorganisms">
        <title>Isolation and Genomic Characteristics of Cat-Borne Campylobacter felis sp. nov. and Sheep-Borne Campylobacter ovis sp. nov.</title>
        <authorList>
            <person name="Wang H."/>
            <person name="Li Y."/>
            <person name="Gu Y."/>
            <person name="Zhou G."/>
            <person name="Chen X."/>
            <person name="Zhang X."/>
            <person name="Shao Z."/>
            <person name="Zhang J."/>
            <person name="Zhang M."/>
        </authorList>
    </citation>
    <scope>NUCLEOTIDE SEQUENCE</scope>
    <source>
        <strain evidence="1">PS10</strain>
    </source>
</reference>
<name>A0ABT7HNQ3_9BACT</name>
<reference evidence="1" key="1">
    <citation type="submission" date="2022-08" db="EMBL/GenBank/DDBJ databases">
        <authorList>
            <person name="Wang H."/>
        </authorList>
    </citation>
    <scope>NUCLEOTIDE SEQUENCE</scope>
    <source>
        <strain evidence="1">PS10</strain>
    </source>
</reference>
<evidence type="ECO:0000313" key="1">
    <source>
        <dbReference type="EMBL" id="MDL0088543.1"/>
    </source>
</evidence>
<dbReference type="RefSeq" id="WP_284937199.1">
    <property type="nucleotide sequence ID" value="NZ_JANURM010000003.1"/>
</dbReference>
<dbReference type="Proteomes" id="UP001173801">
    <property type="component" value="Unassembled WGS sequence"/>
</dbReference>
<organism evidence="1 2">
    <name type="scientific">Campylobacter gastrosuis</name>
    <dbReference type="NCBI Taxonomy" id="2974576"/>
    <lineage>
        <taxon>Bacteria</taxon>
        <taxon>Pseudomonadati</taxon>
        <taxon>Campylobacterota</taxon>
        <taxon>Epsilonproteobacteria</taxon>
        <taxon>Campylobacterales</taxon>
        <taxon>Campylobacteraceae</taxon>
        <taxon>Campylobacter</taxon>
    </lineage>
</organism>
<proteinExistence type="predicted"/>
<dbReference type="EMBL" id="JANURM010000003">
    <property type="protein sequence ID" value="MDL0088543.1"/>
    <property type="molecule type" value="Genomic_DNA"/>
</dbReference>
<protein>
    <submittedName>
        <fullName evidence="1">Uncharacterized protein</fullName>
    </submittedName>
</protein>
<accession>A0ABT7HNQ3</accession>
<sequence length="110" mass="12807">MDQKVIELFGNKKILLKNLKHVALNEITKIRTLDCYFGVNLKGFYQIVFIRNAKSRLIKKDAINLNQIVAILEQNFDTAIKKRTLFYSSEICSKAKNELKNTGWTCYDFV</sequence>
<evidence type="ECO:0000313" key="2">
    <source>
        <dbReference type="Proteomes" id="UP001173801"/>
    </source>
</evidence>